<dbReference type="PROSITE" id="PS00389">
    <property type="entry name" value="ATPASE_DELTA"/>
    <property type="match status" value="1"/>
</dbReference>
<keyword evidence="8" id="KW-1003">Cell membrane</keyword>
<evidence type="ECO:0000256" key="3">
    <source>
        <dbReference type="ARBA" id="ARBA00022781"/>
    </source>
</evidence>
<dbReference type="OrthoDB" id="5242917at2"/>
<dbReference type="Proteomes" id="UP000320791">
    <property type="component" value="Unassembled WGS sequence"/>
</dbReference>
<evidence type="ECO:0000313" key="10">
    <source>
        <dbReference type="EMBL" id="TWT28853.1"/>
    </source>
</evidence>
<dbReference type="PANTHER" id="PTHR11910">
    <property type="entry name" value="ATP SYNTHASE DELTA CHAIN"/>
    <property type="match status" value="1"/>
</dbReference>
<dbReference type="AlphaFoldDB" id="A0A5C5UTK7"/>
<dbReference type="EMBL" id="VOHM01000002">
    <property type="protein sequence ID" value="TWT28853.1"/>
    <property type="molecule type" value="Genomic_DNA"/>
</dbReference>
<dbReference type="NCBIfam" id="NF009967">
    <property type="entry name" value="PRK13430.1"/>
    <property type="match status" value="1"/>
</dbReference>
<organism evidence="10 11">
    <name type="scientific">Corynebacterium canis</name>
    <dbReference type="NCBI Taxonomy" id="679663"/>
    <lineage>
        <taxon>Bacteria</taxon>
        <taxon>Bacillati</taxon>
        <taxon>Actinomycetota</taxon>
        <taxon>Actinomycetes</taxon>
        <taxon>Mycobacteriales</taxon>
        <taxon>Corynebacteriaceae</taxon>
        <taxon>Corynebacterium</taxon>
    </lineage>
</organism>
<dbReference type="Gene3D" id="1.10.520.20">
    <property type="entry name" value="N-terminal domain of the delta subunit of the F1F0-ATP synthase"/>
    <property type="match status" value="1"/>
</dbReference>
<keyword evidence="3 8" id="KW-0375">Hydrogen ion transport</keyword>
<dbReference type="HAMAP" id="MF_01416">
    <property type="entry name" value="ATP_synth_delta_bact"/>
    <property type="match status" value="1"/>
</dbReference>
<dbReference type="InterPro" id="IPR026015">
    <property type="entry name" value="ATP_synth_OSCP/delta_N_sf"/>
</dbReference>
<evidence type="ECO:0000256" key="9">
    <source>
        <dbReference type="SAM" id="Coils"/>
    </source>
</evidence>
<dbReference type="InterPro" id="IPR000711">
    <property type="entry name" value="ATPase_OSCP/dsu"/>
</dbReference>
<evidence type="ECO:0000256" key="2">
    <source>
        <dbReference type="ARBA" id="ARBA00022448"/>
    </source>
</evidence>
<dbReference type="InterPro" id="IPR020781">
    <property type="entry name" value="ATPase_OSCP/d_CS"/>
</dbReference>
<dbReference type="GO" id="GO:0005886">
    <property type="term" value="C:plasma membrane"/>
    <property type="evidence" value="ECO:0007669"/>
    <property type="project" value="UniProtKB-SubCell"/>
</dbReference>
<evidence type="ECO:0000256" key="8">
    <source>
        <dbReference type="HAMAP-Rule" id="MF_01416"/>
    </source>
</evidence>
<comment type="subcellular location">
    <subcellularLocation>
        <location evidence="8">Cell membrane</location>
        <topology evidence="8">Peripheral membrane protein</topology>
    </subcellularLocation>
    <subcellularLocation>
        <location evidence="1">Membrane</location>
    </subcellularLocation>
</comment>
<keyword evidence="4 8" id="KW-0406">Ion transport</keyword>
<reference evidence="10 11" key="1">
    <citation type="submission" date="2019-08" db="EMBL/GenBank/DDBJ databases">
        <authorList>
            <person name="Lei W."/>
        </authorList>
    </citation>
    <scope>NUCLEOTIDE SEQUENCE [LARGE SCALE GENOMIC DNA]</scope>
    <source>
        <strain evidence="10 11">CCUG 58627</strain>
    </source>
</reference>
<dbReference type="SUPFAM" id="SSF47928">
    <property type="entry name" value="N-terminal domain of the delta subunit of the F1F0-ATP synthase"/>
    <property type="match status" value="1"/>
</dbReference>
<dbReference type="PRINTS" id="PR00125">
    <property type="entry name" value="ATPASEDELTA"/>
</dbReference>
<evidence type="ECO:0000256" key="7">
    <source>
        <dbReference type="ARBA" id="ARBA00023310"/>
    </source>
</evidence>
<dbReference type="GO" id="GO:0046933">
    <property type="term" value="F:proton-transporting ATP synthase activity, rotational mechanism"/>
    <property type="evidence" value="ECO:0007669"/>
    <property type="project" value="UniProtKB-UniRule"/>
</dbReference>
<keyword evidence="6 8" id="KW-0139">CF(1)</keyword>
<comment type="caution">
    <text evidence="10">The sequence shown here is derived from an EMBL/GenBank/DDBJ whole genome shotgun (WGS) entry which is preliminary data.</text>
</comment>
<evidence type="ECO:0000256" key="1">
    <source>
        <dbReference type="ARBA" id="ARBA00004370"/>
    </source>
</evidence>
<comment type="similarity">
    <text evidence="8">Belongs to the ATPase delta chain family.</text>
</comment>
<dbReference type="RefSeq" id="WP_146323308.1">
    <property type="nucleotide sequence ID" value="NZ_BAABLR010000075.1"/>
</dbReference>
<name>A0A5C5UTK7_9CORY</name>
<evidence type="ECO:0000313" key="11">
    <source>
        <dbReference type="Proteomes" id="UP000320791"/>
    </source>
</evidence>
<dbReference type="GO" id="GO:0045259">
    <property type="term" value="C:proton-transporting ATP synthase complex"/>
    <property type="evidence" value="ECO:0007669"/>
    <property type="project" value="UniProtKB-KW"/>
</dbReference>
<dbReference type="Pfam" id="PF00213">
    <property type="entry name" value="OSCP"/>
    <property type="match status" value="1"/>
</dbReference>
<evidence type="ECO:0000256" key="6">
    <source>
        <dbReference type="ARBA" id="ARBA00023196"/>
    </source>
</evidence>
<comment type="function">
    <text evidence="8">F(1)F(0) ATP synthase produces ATP from ADP in the presence of a proton or sodium gradient. F-type ATPases consist of two structural domains, F(1) containing the extramembraneous catalytic core and F(0) containing the membrane proton channel, linked together by a central stalk and a peripheral stalk. During catalysis, ATP synthesis in the catalytic domain of F(1) is coupled via a rotary mechanism of the central stalk subunits to proton translocation.</text>
</comment>
<keyword evidence="2 8" id="KW-0813">Transport</keyword>
<evidence type="ECO:0000256" key="5">
    <source>
        <dbReference type="ARBA" id="ARBA00023136"/>
    </source>
</evidence>
<keyword evidence="7 8" id="KW-0066">ATP synthesis</keyword>
<evidence type="ECO:0000256" key="4">
    <source>
        <dbReference type="ARBA" id="ARBA00023065"/>
    </source>
</evidence>
<comment type="function">
    <text evidence="8">This protein is part of the stalk that links CF(0) to CF(1). It either transmits conformational changes from CF(0) to CF(1) or is implicated in proton conduction.</text>
</comment>
<feature type="coiled-coil region" evidence="9">
    <location>
        <begin position="106"/>
        <end position="133"/>
    </location>
</feature>
<protein>
    <recommendedName>
        <fullName evidence="8">ATP synthase subunit delta</fullName>
    </recommendedName>
    <alternativeName>
        <fullName evidence="8">ATP synthase F(1) sector subunit delta</fullName>
    </alternativeName>
    <alternativeName>
        <fullName evidence="8">F-type ATPase subunit delta</fullName>
        <shortName evidence="8">F-ATPase subunit delta</shortName>
    </alternativeName>
</protein>
<accession>A0A5C5UTK7</accession>
<sequence>MHAASREALANATRTLDATLSGGTNAVAVAAQTGTELFDVVEVLDGDRALRVAVADNSATPEQRSGLVTAVFGGKVTETTLRTLTDAAAQVWSTPRELRAGLVQLGRRALLRAAEQQNQLAQVEDELFRLSRILDGEKQLTRLLGDRTATPAAKRQLLANVLYGKVNSITETLALQVIGRPDSNPIDDMANLAAAAADINGKAVAHVVSAVALNEVQEQALAQKLGRIYGREMSIHAEVDPSLLGGMVVRVGDEVIDGSTSGKLERLRTHLV</sequence>
<dbReference type="NCBIfam" id="TIGR01145">
    <property type="entry name" value="ATP_synt_delta"/>
    <property type="match status" value="1"/>
</dbReference>
<keyword evidence="5 8" id="KW-0472">Membrane</keyword>
<gene>
    <name evidence="8" type="primary">atpH</name>
    <name evidence="10" type="ORF">FRX94_01305</name>
</gene>
<keyword evidence="9" id="KW-0175">Coiled coil</keyword>
<proteinExistence type="inferred from homology"/>
<keyword evidence="11" id="KW-1185">Reference proteome</keyword>